<keyword evidence="2" id="KW-0732">Signal</keyword>
<evidence type="ECO:0000256" key="2">
    <source>
        <dbReference type="SAM" id="SignalP"/>
    </source>
</evidence>
<evidence type="ECO:0000256" key="1">
    <source>
        <dbReference type="SAM" id="MobiDB-lite"/>
    </source>
</evidence>
<organism evidence="3 4">
    <name type="scientific">Dreissena polymorpha</name>
    <name type="common">Zebra mussel</name>
    <name type="synonym">Mytilus polymorpha</name>
    <dbReference type="NCBI Taxonomy" id="45954"/>
    <lineage>
        <taxon>Eukaryota</taxon>
        <taxon>Metazoa</taxon>
        <taxon>Spiralia</taxon>
        <taxon>Lophotrochozoa</taxon>
        <taxon>Mollusca</taxon>
        <taxon>Bivalvia</taxon>
        <taxon>Autobranchia</taxon>
        <taxon>Heteroconchia</taxon>
        <taxon>Euheterodonta</taxon>
        <taxon>Imparidentia</taxon>
        <taxon>Neoheterodontei</taxon>
        <taxon>Myida</taxon>
        <taxon>Dreissenoidea</taxon>
        <taxon>Dreissenidae</taxon>
        <taxon>Dreissena</taxon>
    </lineage>
</organism>
<name>A0A9D4N826_DREPO</name>
<feature type="signal peptide" evidence="2">
    <location>
        <begin position="1"/>
        <end position="23"/>
    </location>
</feature>
<evidence type="ECO:0000313" key="4">
    <source>
        <dbReference type="Proteomes" id="UP000828390"/>
    </source>
</evidence>
<dbReference type="EMBL" id="JAIWYP010000001">
    <property type="protein sequence ID" value="KAH3889613.1"/>
    <property type="molecule type" value="Genomic_DNA"/>
</dbReference>
<feature type="compositionally biased region" description="Gly residues" evidence="1">
    <location>
        <begin position="533"/>
        <end position="545"/>
    </location>
</feature>
<accession>A0A9D4N826</accession>
<feature type="compositionally biased region" description="Low complexity" evidence="1">
    <location>
        <begin position="592"/>
        <end position="606"/>
    </location>
</feature>
<feature type="compositionally biased region" description="Polar residues" evidence="1">
    <location>
        <begin position="582"/>
        <end position="591"/>
    </location>
</feature>
<keyword evidence="4" id="KW-1185">Reference proteome</keyword>
<protein>
    <submittedName>
        <fullName evidence="3">Uncharacterized protein</fullName>
    </submittedName>
</protein>
<dbReference type="Proteomes" id="UP000828390">
    <property type="component" value="Unassembled WGS sequence"/>
</dbReference>
<feature type="region of interest" description="Disordered" evidence="1">
    <location>
        <begin position="558"/>
        <end position="613"/>
    </location>
</feature>
<feature type="region of interest" description="Disordered" evidence="1">
    <location>
        <begin position="479"/>
        <end position="545"/>
    </location>
</feature>
<dbReference type="AlphaFoldDB" id="A0A9D4N826"/>
<sequence>MNINISNALFVAVIIGITTPLDGEGLGGGIQTRAKREVPSWFKAFQVQREQSLKLMGITIPSTTPQPTPDPRIFEEQKRRAQASAEQRRIAKLLANRMKKEQELVEQKRKEQALEEQKLKEQQLAEQTRRAQELVEQKLREQQMAEQARREQELAEQKLKEQQMAEQTRREQELAEQKIREQQMAEQKRREQELAEQKFREQQMAEQKRREQELIEQKLREQQLVEQRLREQQERLDQMLKELQLTEQRLKEQQQLAEQRLQEQQLREKMLAEQKLKDEKKAEQERLRAEQLRLQQQSSKSKLKGDGISLHVYNELKRKEHELDAKLAAAERAIEINSQLSDKKVRTQVIDSLHKNVQQIMNSIQLLLQTIAKAEGSDSQNKAAAGNITISSEIPISDKTNNKYDTSHEPNSNTNIGFTIDEMPIIDLTGLDFPRNQVADLPGIGIPVHNPKDNSLGISDELPTGQGTPWDPMSGVPIGGSIFGPSGESSGNGGSNGITNTNPVDQPFVQGTPIGPNTGEPLGPVSLGEPLGPNGGFAPGEAVGGGQEAQFKDINLNEILTPGPTGRGSDSGIRTMSGELLPQTQSKNPDISKTSSSTLLGLLSGLQTRLRPK</sequence>
<gene>
    <name evidence="3" type="ORF">DPMN_013672</name>
</gene>
<reference evidence="3" key="2">
    <citation type="submission" date="2020-11" db="EMBL/GenBank/DDBJ databases">
        <authorList>
            <person name="McCartney M.A."/>
            <person name="Auch B."/>
            <person name="Kono T."/>
            <person name="Mallez S."/>
            <person name="Becker A."/>
            <person name="Gohl D.M."/>
            <person name="Silverstein K.A.T."/>
            <person name="Koren S."/>
            <person name="Bechman K.B."/>
            <person name="Herman A."/>
            <person name="Abrahante J.E."/>
            <person name="Garbe J."/>
        </authorList>
    </citation>
    <scope>NUCLEOTIDE SEQUENCE</scope>
    <source>
        <strain evidence="3">Duluth1</strain>
        <tissue evidence="3">Whole animal</tissue>
    </source>
</reference>
<reference evidence="3" key="1">
    <citation type="journal article" date="2019" name="bioRxiv">
        <title>The Genome of the Zebra Mussel, Dreissena polymorpha: A Resource for Invasive Species Research.</title>
        <authorList>
            <person name="McCartney M.A."/>
            <person name="Auch B."/>
            <person name="Kono T."/>
            <person name="Mallez S."/>
            <person name="Zhang Y."/>
            <person name="Obille A."/>
            <person name="Becker A."/>
            <person name="Abrahante J.E."/>
            <person name="Garbe J."/>
            <person name="Badalamenti J.P."/>
            <person name="Herman A."/>
            <person name="Mangelson H."/>
            <person name="Liachko I."/>
            <person name="Sullivan S."/>
            <person name="Sone E.D."/>
            <person name="Koren S."/>
            <person name="Silverstein K.A.T."/>
            <person name="Beckman K.B."/>
            <person name="Gohl D.M."/>
        </authorList>
    </citation>
    <scope>NUCLEOTIDE SEQUENCE</scope>
    <source>
        <strain evidence="3">Duluth1</strain>
        <tissue evidence="3">Whole animal</tissue>
    </source>
</reference>
<proteinExistence type="predicted"/>
<evidence type="ECO:0000313" key="3">
    <source>
        <dbReference type="EMBL" id="KAH3889613.1"/>
    </source>
</evidence>
<comment type="caution">
    <text evidence="3">The sequence shown here is derived from an EMBL/GenBank/DDBJ whole genome shotgun (WGS) entry which is preliminary data.</text>
</comment>
<feature type="chain" id="PRO_5038824737" evidence="2">
    <location>
        <begin position="24"/>
        <end position="613"/>
    </location>
</feature>
<feature type="region of interest" description="Disordered" evidence="1">
    <location>
        <begin position="146"/>
        <end position="205"/>
    </location>
</feature>